<feature type="compositionally biased region" description="Basic residues" evidence="1">
    <location>
        <begin position="21"/>
        <end position="30"/>
    </location>
</feature>
<feature type="compositionally biased region" description="Polar residues" evidence="1">
    <location>
        <begin position="1"/>
        <end position="11"/>
    </location>
</feature>
<reference evidence="2" key="1">
    <citation type="submission" date="2019-03" db="EMBL/GenBank/DDBJ databases">
        <title>WGS assembly of Setaria viridis.</title>
        <authorList>
            <person name="Huang P."/>
            <person name="Jenkins J."/>
            <person name="Grimwood J."/>
            <person name="Barry K."/>
            <person name="Healey A."/>
            <person name="Mamidi S."/>
            <person name="Sreedasyam A."/>
            <person name="Shu S."/>
            <person name="Feldman M."/>
            <person name="Wu J."/>
            <person name="Yu Y."/>
            <person name="Chen C."/>
            <person name="Johnson J."/>
            <person name="Rokhsar D."/>
            <person name="Baxter I."/>
            <person name="Schmutz J."/>
            <person name="Brutnell T."/>
            <person name="Kellogg E."/>
        </authorList>
    </citation>
    <scope>NUCLEOTIDE SEQUENCE [LARGE SCALE GENOMIC DNA]</scope>
</reference>
<dbReference type="EMBL" id="CM016552">
    <property type="protein sequence ID" value="TKW39427.1"/>
    <property type="molecule type" value="Genomic_DNA"/>
</dbReference>
<dbReference type="AlphaFoldDB" id="A0A4U6WLW1"/>
<dbReference type="Proteomes" id="UP000298652">
    <property type="component" value="Chromosome 1"/>
</dbReference>
<protein>
    <submittedName>
        <fullName evidence="2">Uncharacterized protein</fullName>
    </submittedName>
</protein>
<name>A0A4U6WLW1_SETVI</name>
<keyword evidence="3" id="KW-1185">Reference proteome</keyword>
<accession>A0A4U6WLW1</accession>
<dbReference type="Gramene" id="TKW39427">
    <property type="protein sequence ID" value="TKW39427"/>
    <property type="gene ID" value="SEVIR_1G178150v2"/>
</dbReference>
<organism evidence="2 3">
    <name type="scientific">Setaria viridis</name>
    <name type="common">Green bristlegrass</name>
    <name type="synonym">Setaria italica subsp. viridis</name>
    <dbReference type="NCBI Taxonomy" id="4556"/>
    <lineage>
        <taxon>Eukaryota</taxon>
        <taxon>Viridiplantae</taxon>
        <taxon>Streptophyta</taxon>
        <taxon>Embryophyta</taxon>
        <taxon>Tracheophyta</taxon>
        <taxon>Spermatophyta</taxon>
        <taxon>Magnoliopsida</taxon>
        <taxon>Liliopsida</taxon>
        <taxon>Poales</taxon>
        <taxon>Poaceae</taxon>
        <taxon>PACMAD clade</taxon>
        <taxon>Panicoideae</taxon>
        <taxon>Panicodae</taxon>
        <taxon>Paniceae</taxon>
        <taxon>Cenchrinae</taxon>
        <taxon>Setaria</taxon>
    </lineage>
</organism>
<gene>
    <name evidence="2" type="ORF">SEVIR_1G178150v2</name>
</gene>
<sequence>MTRWQGTTASKKSSRKEGRVHQRICSRRGRCWAATSKNERDGSAAQRSSSTTWLVDRHGAEEEGARQLLGFPPVRQLRVPVTGLEDH</sequence>
<feature type="region of interest" description="Disordered" evidence="1">
    <location>
        <begin position="1"/>
        <end position="59"/>
    </location>
</feature>
<evidence type="ECO:0000313" key="3">
    <source>
        <dbReference type="Proteomes" id="UP000298652"/>
    </source>
</evidence>
<evidence type="ECO:0000313" key="2">
    <source>
        <dbReference type="EMBL" id="TKW39427.1"/>
    </source>
</evidence>
<proteinExistence type="predicted"/>
<evidence type="ECO:0000256" key="1">
    <source>
        <dbReference type="SAM" id="MobiDB-lite"/>
    </source>
</evidence>